<evidence type="ECO:0000256" key="4">
    <source>
        <dbReference type="ARBA" id="ARBA00022776"/>
    </source>
</evidence>
<evidence type="ECO:0000256" key="6">
    <source>
        <dbReference type="ARBA" id="ARBA00023054"/>
    </source>
</evidence>
<evidence type="ECO:0000256" key="12">
    <source>
        <dbReference type="SAM" id="MobiDB-lite"/>
    </source>
</evidence>
<evidence type="ECO:0000256" key="1">
    <source>
        <dbReference type="ARBA" id="ARBA00007050"/>
    </source>
</evidence>
<keyword evidence="3 10" id="KW-0132">Cell division</keyword>
<keyword evidence="4 10" id="KW-0498">Mitosis</keyword>
<dbReference type="GO" id="GO:0005634">
    <property type="term" value="C:nucleus"/>
    <property type="evidence" value="ECO:0007669"/>
    <property type="project" value="UniProtKB-SubCell"/>
</dbReference>
<comment type="function">
    <text evidence="10">Acts as a component of the essential kinetochore-associated NDC80 complex, which is required for chromosome segregation and spindle checkpoint activity.</text>
</comment>
<protein>
    <recommendedName>
        <fullName evidence="10">Kinetochore protein NDC80</fullName>
    </recommendedName>
</protein>
<evidence type="ECO:0000259" key="13">
    <source>
        <dbReference type="Pfam" id="PF03801"/>
    </source>
</evidence>
<keyword evidence="5 10" id="KW-0995">Kinetochore</keyword>
<dbReference type="GO" id="GO:0005813">
    <property type="term" value="C:centrosome"/>
    <property type="evidence" value="ECO:0007669"/>
    <property type="project" value="UniProtKB-ARBA"/>
</dbReference>
<dbReference type="Pfam" id="PF24487">
    <property type="entry name" value="NDC80_loop"/>
    <property type="match status" value="1"/>
</dbReference>
<comment type="subunit">
    <text evidence="10">Component of the NDC80 complex.</text>
</comment>
<keyword evidence="6 11" id="KW-0175">Coiled coil</keyword>
<dbReference type="GO" id="GO:0005737">
    <property type="term" value="C:cytoplasm"/>
    <property type="evidence" value="ECO:0007669"/>
    <property type="project" value="UniProtKB-ARBA"/>
</dbReference>
<dbReference type="PANTHER" id="PTHR10643:SF2">
    <property type="entry name" value="KINETOCHORE PROTEIN NDC80 HOMOLOG"/>
    <property type="match status" value="1"/>
</dbReference>
<evidence type="ECO:0000256" key="3">
    <source>
        <dbReference type="ARBA" id="ARBA00022618"/>
    </source>
</evidence>
<reference evidence="16" key="2">
    <citation type="submission" date="2025-08" db="UniProtKB">
        <authorList>
            <consortium name="Ensembl"/>
        </authorList>
    </citation>
    <scope>IDENTIFICATION</scope>
</reference>
<feature type="domain" description="Kinetochore protein Ndc80 CH" evidence="13">
    <location>
        <begin position="54"/>
        <end position="199"/>
    </location>
</feature>
<dbReference type="GO" id="GO:0051301">
    <property type="term" value="P:cell division"/>
    <property type="evidence" value="ECO:0007669"/>
    <property type="project" value="UniProtKB-UniRule"/>
</dbReference>
<evidence type="ECO:0000313" key="16">
    <source>
        <dbReference type="Ensembl" id="ENSDCDP00010059075.1"/>
    </source>
</evidence>
<dbReference type="InterPro" id="IPR005550">
    <property type="entry name" value="Kinetochore_Ndc80"/>
</dbReference>
<sequence>IRRPEMSRRPSTKFSDMPYRVPDSRLSMTAATPQSNRDVFGKLNIPKPQSGTSERRTSFFGRGAGGGSQRNSMFGAFGASEKIKDPRPLHDKAFVQQCIKQLCEFLSEMGFPGTITVKSLQSPSTKEFLKIFEFTYCLLDPTFQIPTSKIEEEVPRIFRDLGYPFVISKSSMYSVGAPHTWPQVLGALLWLIDNVKLFNSMRDRDLLFSDFVDGSSDIEEGVEYKKLFMDYTCKTYNKFMEGIDTYEDDDAEYLASLKKLYNVDEDVLESQCEKYRIVTEQVDKLEKESHKDQLMVKRTEKLKRQTDVQKLQSYRQNLDAFKANLENKASVLLEETEATSLQVESLKQERARLQNILQNQKFTPADIERINRERTELKQTVSNLTRSLEEAEQLAWNEELSLTKAREGAEVELAEYHKLARKLKLIPQSAANACGHDFEINSLTEYRPTAMGQLKSQIQNPLRNMISDVEEEFNQLANKKLSLEETVEQINSNITDKSNDLKQIKEQIRRLDEQLEQEQQCMADEEERWAAELDSAENHKKLLEKKVMDGYDEAMEQLKAAQQQYHLVLQETKEERRTVAKNLTSMFSFVADHLKTVEKFVDDHVKRVDRVNKEVFQEDKASTEQLKAMVANFVCQANKSME</sequence>
<dbReference type="GeneTree" id="ENSGT00390000018386"/>
<dbReference type="GO" id="GO:0031262">
    <property type="term" value="C:Ndc80 complex"/>
    <property type="evidence" value="ECO:0007669"/>
    <property type="project" value="UniProtKB-UniRule"/>
</dbReference>
<proteinExistence type="inferred from homology"/>
<name>A0AAY4EN41_9TELE</name>
<feature type="coiled-coil region" evidence="11">
    <location>
        <begin position="268"/>
        <end position="394"/>
    </location>
</feature>
<evidence type="ECO:0000313" key="17">
    <source>
        <dbReference type="Proteomes" id="UP000694580"/>
    </source>
</evidence>
<keyword evidence="17" id="KW-1185">Reference proteome</keyword>
<feature type="region of interest" description="Disordered" evidence="12">
    <location>
        <begin position="1"/>
        <end position="20"/>
    </location>
</feature>
<reference evidence="16" key="3">
    <citation type="submission" date="2025-09" db="UniProtKB">
        <authorList>
            <consortium name="Ensembl"/>
        </authorList>
    </citation>
    <scope>IDENTIFICATION</scope>
</reference>
<evidence type="ECO:0000256" key="10">
    <source>
        <dbReference type="RuleBase" id="RU368072"/>
    </source>
</evidence>
<dbReference type="InterPro" id="IPR040967">
    <property type="entry name" value="DUF5595"/>
</dbReference>
<dbReference type="InterPro" id="IPR057091">
    <property type="entry name" value="NDC80_loop"/>
</dbReference>
<gene>
    <name evidence="16" type="primary">NDC80</name>
</gene>
<dbReference type="Pfam" id="PF03801">
    <property type="entry name" value="Ndc80_HEC"/>
    <property type="match status" value="1"/>
</dbReference>
<keyword evidence="7 10" id="KW-0539">Nucleus</keyword>
<reference evidence="16 17" key="1">
    <citation type="submission" date="2020-06" db="EMBL/GenBank/DDBJ databases">
        <authorList>
            <consortium name="Wellcome Sanger Institute Data Sharing"/>
        </authorList>
    </citation>
    <scope>NUCLEOTIDE SEQUENCE [LARGE SCALE GENOMIC DNA]</scope>
</reference>
<dbReference type="GO" id="GO:0007051">
    <property type="term" value="P:spindle organization"/>
    <property type="evidence" value="ECO:0007669"/>
    <property type="project" value="UniProtKB-ARBA"/>
</dbReference>
<evidence type="ECO:0000256" key="8">
    <source>
        <dbReference type="ARBA" id="ARBA00023306"/>
    </source>
</evidence>
<keyword evidence="9 10" id="KW-0137">Centromere</keyword>
<dbReference type="GO" id="GO:0051315">
    <property type="term" value="P:attachment of mitotic spindle microtubules to kinetochore"/>
    <property type="evidence" value="ECO:0007669"/>
    <property type="project" value="UniProtKB-UniRule"/>
</dbReference>
<evidence type="ECO:0000256" key="5">
    <source>
        <dbReference type="ARBA" id="ARBA00022838"/>
    </source>
</evidence>
<evidence type="ECO:0000259" key="15">
    <source>
        <dbReference type="Pfam" id="PF24487"/>
    </source>
</evidence>
<evidence type="ECO:0000256" key="7">
    <source>
        <dbReference type="ARBA" id="ARBA00023242"/>
    </source>
</evidence>
<comment type="similarity">
    <text evidence="1 10">Belongs to the NDC80/HEC1 family.</text>
</comment>
<evidence type="ECO:0000256" key="2">
    <source>
        <dbReference type="ARBA" id="ARBA00022454"/>
    </source>
</evidence>
<feature type="domain" description="DUF5595" evidence="14">
    <location>
        <begin position="217"/>
        <end position="288"/>
    </location>
</feature>
<dbReference type="FunFam" id="1.10.418.30:FF:000002">
    <property type="entry name" value="NDC80, kinetochore complex component"/>
    <property type="match status" value="1"/>
</dbReference>
<keyword evidence="2 10" id="KW-0158">Chromosome</keyword>
<dbReference type="InterPro" id="IPR055260">
    <property type="entry name" value="Ndc80_CH"/>
</dbReference>
<dbReference type="PANTHER" id="PTHR10643">
    <property type="entry name" value="KINETOCHORE PROTEIN NDC80"/>
    <property type="match status" value="1"/>
</dbReference>
<dbReference type="AlphaFoldDB" id="A0AAY4EN41"/>
<dbReference type="Ensembl" id="ENSDCDT00010069786.1">
    <property type="protein sequence ID" value="ENSDCDP00010059075.1"/>
    <property type="gene ID" value="ENSDCDG00010033096.1"/>
</dbReference>
<keyword evidence="8 10" id="KW-0131">Cell cycle</keyword>
<evidence type="ECO:0000256" key="9">
    <source>
        <dbReference type="ARBA" id="ARBA00023328"/>
    </source>
</evidence>
<evidence type="ECO:0000256" key="11">
    <source>
        <dbReference type="SAM" id="Coils"/>
    </source>
</evidence>
<dbReference type="Gene3D" id="1.10.418.30">
    <property type="entry name" value="Ncd80 complex, Ncd80 subunit"/>
    <property type="match status" value="1"/>
</dbReference>
<dbReference type="InterPro" id="IPR038273">
    <property type="entry name" value="Ndc80_sf"/>
</dbReference>
<accession>A0AAY4EN41</accession>
<comment type="subcellular location">
    <subcellularLocation>
        <location evidence="10">Chromosome</location>
        <location evidence="10">Centromere</location>
        <location evidence="10">Kinetochore</location>
    </subcellularLocation>
    <subcellularLocation>
        <location evidence="10">Nucleus</location>
    </subcellularLocation>
</comment>
<dbReference type="Proteomes" id="UP000694580">
    <property type="component" value="Chromosome 19"/>
</dbReference>
<dbReference type="Pfam" id="PF18077">
    <property type="entry name" value="DUF5595"/>
    <property type="match status" value="1"/>
</dbReference>
<feature type="domain" description="Kinetochore protein NDC80 loop region" evidence="15">
    <location>
        <begin position="378"/>
        <end position="610"/>
    </location>
</feature>
<organism evidence="16 17">
    <name type="scientific">Denticeps clupeoides</name>
    <name type="common">denticle herring</name>
    <dbReference type="NCBI Taxonomy" id="299321"/>
    <lineage>
        <taxon>Eukaryota</taxon>
        <taxon>Metazoa</taxon>
        <taxon>Chordata</taxon>
        <taxon>Craniata</taxon>
        <taxon>Vertebrata</taxon>
        <taxon>Euteleostomi</taxon>
        <taxon>Actinopterygii</taxon>
        <taxon>Neopterygii</taxon>
        <taxon>Teleostei</taxon>
        <taxon>Clupei</taxon>
        <taxon>Clupeiformes</taxon>
        <taxon>Denticipitoidei</taxon>
        <taxon>Denticipitidae</taxon>
        <taxon>Denticeps</taxon>
    </lineage>
</organism>
<evidence type="ECO:0000259" key="14">
    <source>
        <dbReference type="Pfam" id="PF18077"/>
    </source>
</evidence>
<feature type="coiled-coil region" evidence="11">
    <location>
        <begin position="466"/>
        <end position="575"/>
    </location>
</feature>
<dbReference type="Gene3D" id="6.10.250.1950">
    <property type="match status" value="1"/>
</dbReference>